<dbReference type="InterPro" id="IPR044929">
    <property type="entry name" value="DNA/RNA_non-sp_Endonuclease_sf"/>
</dbReference>
<dbReference type="Proteomes" id="UP000789524">
    <property type="component" value="Unassembled WGS sequence"/>
</dbReference>
<evidence type="ECO:0000313" key="2">
    <source>
        <dbReference type="EMBL" id="CAG9560860.1"/>
    </source>
</evidence>
<dbReference type="EMBL" id="CAKASE010000046">
    <property type="protein sequence ID" value="CAG9560860.1"/>
    <property type="molecule type" value="Genomic_DNA"/>
</dbReference>
<dbReference type="OrthoDB" id="7409492at2759"/>
<gene>
    <name evidence="2" type="ORF">DCHRY22_LOCUS2460</name>
</gene>
<dbReference type="SUPFAM" id="SSF54060">
    <property type="entry name" value="His-Me finger endonucleases"/>
    <property type="match status" value="1"/>
</dbReference>
<reference evidence="2" key="1">
    <citation type="submission" date="2021-09" db="EMBL/GenBank/DDBJ databases">
        <authorList>
            <person name="Martin H S."/>
        </authorList>
    </citation>
    <scope>NUCLEOTIDE SEQUENCE</scope>
</reference>
<evidence type="ECO:0000256" key="1">
    <source>
        <dbReference type="SAM" id="SignalP"/>
    </source>
</evidence>
<dbReference type="AlphaFoldDB" id="A0A8J2VZC1"/>
<keyword evidence="3" id="KW-1185">Reference proteome</keyword>
<keyword evidence="1" id="KW-0732">Signal</keyword>
<dbReference type="InterPro" id="IPR044925">
    <property type="entry name" value="His-Me_finger_sf"/>
</dbReference>
<sequence length="406" mass="44554">MARLLQAAVLLGCCSWIYTTESSCVFDLECPECVPDNMPLVTSHRAHNGSVTVAEGDEVTLSCGASRFVSFPLRATVTARCSAGRLQVAGEPSLRHVLDLACQQDMFEDALHSVEGCAPPLQGHSYQLQESSAGPRHLALVCFDEDRGLPVFTVAVDSASHELRLAPHSDRSSPLTLFGNLNGMFDASTRAAAEKLYSDDERLNRRLHELFKHERVSFASQRLTSGRLLAPHYFDDQNMRVAEFTTNKVALWSSVAEGNWRHLQRDVARLVRARGGLVVASGTHGEGALRAADGRRPIRLRGERFPAPRYVWSLVAGGGRALVVLVLNEPFVSVSEVREAVLCESACARVSWLRELRRARRFETPLYGLAVCCEAHEAADKLPEIPRHLLADVPRGPAGMLTDLPA</sequence>
<feature type="signal peptide" evidence="1">
    <location>
        <begin position="1"/>
        <end position="22"/>
    </location>
</feature>
<evidence type="ECO:0000313" key="3">
    <source>
        <dbReference type="Proteomes" id="UP000789524"/>
    </source>
</evidence>
<dbReference type="Gene3D" id="3.40.570.10">
    <property type="entry name" value="Extracellular Endonuclease, subunit A"/>
    <property type="match status" value="1"/>
</dbReference>
<protein>
    <submittedName>
        <fullName evidence="2">(African queen) hypothetical protein</fullName>
    </submittedName>
</protein>
<proteinExistence type="predicted"/>
<feature type="chain" id="PRO_5035217271" evidence="1">
    <location>
        <begin position="23"/>
        <end position="406"/>
    </location>
</feature>
<accession>A0A8J2VZC1</accession>
<name>A0A8J2VZC1_9NEOP</name>
<organism evidence="2 3">
    <name type="scientific">Danaus chrysippus</name>
    <name type="common">African queen</name>
    <dbReference type="NCBI Taxonomy" id="151541"/>
    <lineage>
        <taxon>Eukaryota</taxon>
        <taxon>Metazoa</taxon>
        <taxon>Ecdysozoa</taxon>
        <taxon>Arthropoda</taxon>
        <taxon>Hexapoda</taxon>
        <taxon>Insecta</taxon>
        <taxon>Pterygota</taxon>
        <taxon>Neoptera</taxon>
        <taxon>Endopterygota</taxon>
        <taxon>Lepidoptera</taxon>
        <taxon>Glossata</taxon>
        <taxon>Ditrysia</taxon>
        <taxon>Papilionoidea</taxon>
        <taxon>Nymphalidae</taxon>
        <taxon>Danainae</taxon>
        <taxon>Danaini</taxon>
        <taxon>Danaina</taxon>
        <taxon>Danaus</taxon>
        <taxon>Anosia</taxon>
    </lineage>
</organism>
<comment type="caution">
    <text evidence="2">The sequence shown here is derived from an EMBL/GenBank/DDBJ whole genome shotgun (WGS) entry which is preliminary data.</text>
</comment>